<name>A0A9W6IA39_9ACTN</name>
<feature type="region of interest" description="Disordered" evidence="1">
    <location>
        <begin position="48"/>
        <end position="82"/>
    </location>
</feature>
<evidence type="ECO:0000313" key="3">
    <source>
        <dbReference type="Proteomes" id="UP001143474"/>
    </source>
</evidence>
<sequence>MRSFVVLALKATKALSAPTIRAAPSRMTPTRDIHFMTFTSVLIYVLPGRTPHGRGPEPSDDRGRRGGAAYAMNSGRVLRERS</sequence>
<dbReference type="EMBL" id="BSEV01000025">
    <property type="protein sequence ID" value="GLK13774.1"/>
    <property type="molecule type" value="Genomic_DNA"/>
</dbReference>
<gene>
    <name evidence="2" type="ORF">GCM10017600_71850</name>
</gene>
<reference evidence="2" key="1">
    <citation type="journal article" date="2014" name="Int. J. Syst. Evol. Microbiol.">
        <title>Complete genome sequence of Corynebacterium casei LMG S-19264T (=DSM 44701T), isolated from a smear-ripened cheese.</title>
        <authorList>
            <consortium name="US DOE Joint Genome Institute (JGI-PGF)"/>
            <person name="Walter F."/>
            <person name="Albersmeier A."/>
            <person name="Kalinowski J."/>
            <person name="Ruckert C."/>
        </authorList>
    </citation>
    <scope>NUCLEOTIDE SEQUENCE</scope>
    <source>
        <strain evidence="2">VKM Ac-2007</strain>
    </source>
</reference>
<organism evidence="2 3">
    <name type="scientific">Streptosporangium carneum</name>
    <dbReference type="NCBI Taxonomy" id="47481"/>
    <lineage>
        <taxon>Bacteria</taxon>
        <taxon>Bacillati</taxon>
        <taxon>Actinomycetota</taxon>
        <taxon>Actinomycetes</taxon>
        <taxon>Streptosporangiales</taxon>
        <taxon>Streptosporangiaceae</taxon>
        <taxon>Streptosporangium</taxon>
    </lineage>
</organism>
<protein>
    <submittedName>
        <fullName evidence="2">Uncharacterized protein</fullName>
    </submittedName>
</protein>
<evidence type="ECO:0000256" key="1">
    <source>
        <dbReference type="SAM" id="MobiDB-lite"/>
    </source>
</evidence>
<proteinExistence type="predicted"/>
<feature type="compositionally biased region" description="Basic and acidic residues" evidence="1">
    <location>
        <begin position="54"/>
        <end position="64"/>
    </location>
</feature>
<dbReference type="AlphaFoldDB" id="A0A9W6IA39"/>
<reference evidence="2" key="2">
    <citation type="submission" date="2023-01" db="EMBL/GenBank/DDBJ databases">
        <authorList>
            <person name="Sun Q."/>
            <person name="Evtushenko L."/>
        </authorList>
    </citation>
    <scope>NUCLEOTIDE SEQUENCE</scope>
    <source>
        <strain evidence="2">VKM Ac-2007</strain>
    </source>
</reference>
<comment type="caution">
    <text evidence="2">The sequence shown here is derived from an EMBL/GenBank/DDBJ whole genome shotgun (WGS) entry which is preliminary data.</text>
</comment>
<accession>A0A9W6IA39</accession>
<evidence type="ECO:0000313" key="2">
    <source>
        <dbReference type="EMBL" id="GLK13774.1"/>
    </source>
</evidence>
<dbReference type="Proteomes" id="UP001143474">
    <property type="component" value="Unassembled WGS sequence"/>
</dbReference>
<keyword evidence="3" id="KW-1185">Reference proteome</keyword>